<keyword evidence="1" id="KW-0732">Signal</keyword>
<accession>A0ABY1VQQ1</accession>
<evidence type="ECO:0000313" key="5">
    <source>
        <dbReference type="Proteomes" id="UP000250006"/>
    </source>
</evidence>
<gene>
    <name evidence="4" type="ORF">NCTC11535_01827</name>
</gene>
<feature type="compositionally biased region" description="Low complexity" evidence="2">
    <location>
        <begin position="217"/>
        <end position="230"/>
    </location>
</feature>
<feature type="compositionally biased region" description="Low complexity" evidence="2">
    <location>
        <begin position="239"/>
        <end position="262"/>
    </location>
</feature>
<keyword evidence="3" id="KW-1133">Transmembrane helix</keyword>
<keyword evidence="5" id="KW-1185">Reference proteome</keyword>
<evidence type="ECO:0008006" key="6">
    <source>
        <dbReference type="Google" id="ProtNLM"/>
    </source>
</evidence>
<feature type="compositionally biased region" description="Pro residues" evidence="2">
    <location>
        <begin position="1"/>
        <end position="18"/>
    </location>
</feature>
<dbReference type="Gene3D" id="2.60.40.1240">
    <property type="match status" value="1"/>
</dbReference>
<keyword evidence="3" id="KW-0812">Transmembrane</keyword>
<dbReference type="Proteomes" id="UP000250006">
    <property type="component" value="Unassembled WGS sequence"/>
</dbReference>
<name>A0ABY1VQQ1_9ACTO</name>
<feature type="region of interest" description="Disordered" evidence="2">
    <location>
        <begin position="58"/>
        <end position="91"/>
    </location>
</feature>
<evidence type="ECO:0000313" key="4">
    <source>
        <dbReference type="EMBL" id="SPT54128.1"/>
    </source>
</evidence>
<reference evidence="4 5" key="1">
    <citation type="submission" date="2018-06" db="EMBL/GenBank/DDBJ databases">
        <authorList>
            <consortium name="Pathogen Informatics"/>
            <person name="Doyle S."/>
        </authorList>
    </citation>
    <scope>NUCLEOTIDE SEQUENCE [LARGE SCALE GENOMIC DNA]</scope>
    <source>
        <strain evidence="4 5">NCTC11535</strain>
    </source>
</reference>
<dbReference type="InterPro" id="IPR029050">
    <property type="entry name" value="Immunoprotect_excell_Ig-like"/>
</dbReference>
<evidence type="ECO:0000256" key="1">
    <source>
        <dbReference type="ARBA" id="ARBA00022729"/>
    </source>
</evidence>
<evidence type="ECO:0000256" key="2">
    <source>
        <dbReference type="SAM" id="MobiDB-lite"/>
    </source>
</evidence>
<feature type="transmembrane region" description="Helical" evidence="3">
    <location>
        <begin position="182"/>
        <end position="204"/>
    </location>
</feature>
<sequence>MALRFNPPPNWPAPPEGFVPPAGWQPDPAWGPAPEGWQLWVDDAMPAADASGVAPTQAIALGSPAPGSPSVGSAPSFEGGAPSVGSAPSFGASAASVGSAPAFGASAPSVGSAPAFNTTPLGSSAPVAGSAPSSSPYAANLDYAQAPTPYHSAPGQPQVAGWQPVDVSGAGQAAATPVTKQWWFWALIVGVVAALVLVAGLVYAMSGDDDPKPVSQPSNSTSSEPDPTTEPSEDPAPPTQVATVNPTAAPSAAPSANQSAAPKQGGDVGKTRENPIDPTVNGLTFHASKYSDDPKAYIEVQFGAVTWDATEALRASMSKYSFEDPGDGNQYMRVPVTLTYHGKGQFEKYQLTVDYVDDNASSYKAKSIYNLGGTQDDFNRMDMPRDGGSVTGNFTFVIPSGQVNKGVFAVKAFYGSDELYVKAK</sequence>
<protein>
    <recommendedName>
        <fullName evidence="6">Telomeric repeat-binding factor 2</fullName>
    </recommendedName>
</protein>
<feature type="region of interest" description="Disordered" evidence="2">
    <location>
        <begin position="209"/>
        <end position="282"/>
    </location>
</feature>
<feature type="region of interest" description="Disordered" evidence="2">
    <location>
        <begin position="1"/>
        <end position="36"/>
    </location>
</feature>
<dbReference type="RefSeq" id="WP_111837025.1">
    <property type="nucleotide sequence ID" value="NZ_UAPQ01000009.1"/>
</dbReference>
<keyword evidence="3" id="KW-0472">Membrane</keyword>
<comment type="caution">
    <text evidence="4">The sequence shown here is derived from an EMBL/GenBank/DDBJ whole genome shotgun (WGS) entry which is preliminary data.</text>
</comment>
<organism evidence="4 5">
    <name type="scientific">Actinomyces bovis</name>
    <dbReference type="NCBI Taxonomy" id="1658"/>
    <lineage>
        <taxon>Bacteria</taxon>
        <taxon>Bacillati</taxon>
        <taxon>Actinomycetota</taxon>
        <taxon>Actinomycetes</taxon>
        <taxon>Actinomycetales</taxon>
        <taxon>Actinomycetaceae</taxon>
        <taxon>Actinomyces</taxon>
    </lineage>
</organism>
<dbReference type="EMBL" id="UAPQ01000009">
    <property type="protein sequence ID" value="SPT54128.1"/>
    <property type="molecule type" value="Genomic_DNA"/>
</dbReference>
<evidence type="ECO:0000256" key="3">
    <source>
        <dbReference type="SAM" id="Phobius"/>
    </source>
</evidence>
<proteinExistence type="predicted"/>